<dbReference type="STRING" id="1122997.GCA_000425285_01178"/>
<dbReference type="Proteomes" id="UP000277858">
    <property type="component" value="Chromosome"/>
</dbReference>
<dbReference type="OrthoDB" id="4541095at2"/>
<sequence length="211" mass="23215">MSDDFDISPTIEPNSDQIGADDLIAGPRTVTVTGIKAGSVEQPVQIELAEYPKRPYRPSKSMRRVLVQCWGSDGTQYIGRRMTLYRDPTIKYGGIAVGGIRISHLSHIDKPSIVPLTVARGRKAMYKVQPLLDEPAAPTMTQISQCTDLDQLRTWWQQADPRHRDLIKARVDDLQKPAEVVDEQTGEVQDAFPEPAAPAAGADPWAEGGAK</sequence>
<name>A0A3S4YYN2_9ACTN</name>
<protein>
    <submittedName>
        <fullName evidence="2">Uncharacterized protein</fullName>
    </submittedName>
</protein>
<dbReference type="AlphaFoldDB" id="A0A3S4YYN2"/>
<proteinExistence type="predicted"/>
<evidence type="ECO:0000313" key="3">
    <source>
        <dbReference type="Proteomes" id="UP000277858"/>
    </source>
</evidence>
<organism evidence="2 3">
    <name type="scientific">Acidipropionibacterium jensenii</name>
    <dbReference type="NCBI Taxonomy" id="1749"/>
    <lineage>
        <taxon>Bacteria</taxon>
        <taxon>Bacillati</taxon>
        <taxon>Actinomycetota</taxon>
        <taxon>Actinomycetes</taxon>
        <taxon>Propionibacteriales</taxon>
        <taxon>Propionibacteriaceae</taxon>
        <taxon>Acidipropionibacterium</taxon>
    </lineage>
</organism>
<accession>A0A3S4YYN2</accession>
<keyword evidence="3" id="KW-1185">Reference proteome</keyword>
<feature type="region of interest" description="Disordered" evidence="1">
    <location>
        <begin position="177"/>
        <end position="211"/>
    </location>
</feature>
<feature type="region of interest" description="Disordered" evidence="1">
    <location>
        <begin position="1"/>
        <end position="20"/>
    </location>
</feature>
<evidence type="ECO:0000313" key="2">
    <source>
        <dbReference type="EMBL" id="VEI04145.1"/>
    </source>
</evidence>
<evidence type="ECO:0000256" key="1">
    <source>
        <dbReference type="SAM" id="MobiDB-lite"/>
    </source>
</evidence>
<dbReference type="EMBL" id="LR134473">
    <property type="protein sequence ID" value="VEI04145.1"/>
    <property type="molecule type" value="Genomic_DNA"/>
</dbReference>
<feature type="compositionally biased region" description="Low complexity" evidence="1">
    <location>
        <begin position="190"/>
        <end position="211"/>
    </location>
</feature>
<dbReference type="RefSeq" id="WP_051238227.1">
    <property type="nucleotide sequence ID" value="NZ_LR134473.1"/>
</dbReference>
<gene>
    <name evidence="2" type="ORF">NCTC13652_02369</name>
</gene>
<reference evidence="2 3" key="1">
    <citation type="submission" date="2018-12" db="EMBL/GenBank/DDBJ databases">
        <authorList>
            <consortium name="Pathogen Informatics"/>
        </authorList>
    </citation>
    <scope>NUCLEOTIDE SEQUENCE [LARGE SCALE GENOMIC DNA]</scope>
    <source>
        <strain evidence="2 3">NCTC13652</strain>
    </source>
</reference>